<dbReference type="OrthoDB" id="9810135at2"/>
<evidence type="ECO:0000256" key="15">
    <source>
        <dbReference type="PROSITE-ProRule" id="PRU00560"/>
    </source>
</evidence>
<feature type="domain" description="UvrD-like helicase ATP-binding" evidence="16">
    <location>
        <begin position="11"/>
        <end position="514"/>
    </location>
</feature>
<dbReference type="EMBL" id="FNVA01000002">
    <property type="protein sequence ID" value="SEG04230.1"/>
    <property type="molecule type" value="Genomic_DNA"/>
</dbReference>
<dbReference type="PANTHER" id="PTHR11070">
    <property type="entry name" value="UVRD / RECB / PCRA DNA HELICASE FAMILY MEMBER"/>
    <property type="match status" value="1"/>
</dbReference>
<dbReference type="Proteomes" id="UP000236728">
    <property type="component" value="Unassembled WGS sequence"/>
</dbReference>
<dbReference type="Gene3D" id="3.90.320.10">
    <property type="match status" value="1"/>
</dbReference>
<keyword evidence="9" id="KW-0234">DNA repair</keyword>
<evidence type="ECO:0000256" key="7">
    <source>
        <dbReference type="ARBA" id="ARBA00022840"/>
    </source>
</evidence>
<evidence type="ECO:0000256" key="9">
    <source>
        <dbReference type="ARBA" id="ARBA00023204"/>
    </source>
</evidence>
<organism evidence="18 19">
    <name type="scientific">Bryocella elongata</name>
    <dbReference type="NCBI Taxonomy" id="863522"/>
    <lineage>
        <taxon>Bacteria</taxon>
        <taxon>Pseudomonadati</taxon>
        <taxon>Acidobacteriota</taxon>
        <taxon>Terriglobia</taxon>
        <taxon>Terriglobales</taxon>
        <taxon>Acidobacteriaceae</taxon>
        <taxon>Bryocella</taxon>
    </lineage>
</organism>
<accession>A0A1H5WYQ9</accession>
<keyword evidence="7 15" id="KW-0067">ATP-binding</keyword>
<keyword evidence="19" id="KW-1185">Reference proteome</keyword>
<dbReference type="PANTHER" id="PTHR11070:SF2">
    <property type="entry name" value="ATP-DEPENDENT DNA HELICASE SRS2"/>
    <property type="match status" value="1"/>
</dbReference>
<dbReference type="InterPro" id="IPR011604">
    <property type="entry name" value="PDDEXK-like_dom_sf"/>
</dbReference>
<evidence type="ECO:0000256" key="13">
    <source>
        <dbReference type="ARBA" id="ARBA00034923"/>
    </source>
</evidence>
<evidence type="ECO:0000256" key="10">
    <source>
        <dbReference type="ARBA" id="ARBA00023235"/>
    </source>
</evidence>
<dbReference type="PROSITE" id="PS51217">
    <property type="entry name" value="UVRD_HELICASE_CTER"/>
    <property type="match status" value="1"/>
</dbReference>
<evidence type="ECO:0000259" key="16">
    <source>
        <dbReference type="PROSITE" id="PS51198"/>
    </source>
</evidence>
<dbReference type="RefSeq" id="WP_103932670.1">
    <property type="nucleotide sequence ID" value="NZ_FNVA01000002.1"/>
</dbReference>
<protein>
    <recommendedName>
        <fullName evidence="12">DNA 3'-5' helicase</fullName>
        <ecNumber evidence="12">5.6.2.4</ecNumber>
    </recommendedName>
    <alternativeName>
        <fullName evidence="13">DNA 3'-5' helicase II</fullName>
    </alternativeName>
</protein>
<evidence type="ECO:0000256" key="4">
    <source>
        <dbReference type="ARBA" id="ARBA00022801"/>
    </source>
</evidence>
<dbReference type="PROSITE" id="PS51198">
    <property type="entry name" value="UVRD_HELICASE_ATP_BIND"/>
    <property type="match status" value="1"/>
</dbReference>
<evidence type="ECO:0000256" key="14">
    <source>
        <dbReference type="ARBA" id="ARBA00048988"/>
    </source>
</evidence>
<dbReference type="InterPro" id="IPR000212">
    <property type="entry name" value="DNA_helicase_UvrD/REP"/>
</dbReference>
<evidence type="ECO:0000256" key="5">
    <source>
        <dbReference type="ARBA" id="ARBA00022806"/>
    </source>
</evidence>
<evidence type="ECO:0000259" key="17">
    <source>
        <dbReference type="PROSITE" id="PS51217"/>
    </source>
</evidence>
<evidence type="ECO:0000256" key="6">
    <source>
        <dbReference type="ARBA" id="ARBA00022839"/>
    </source>
</evidence>
<gene>
    <name evidence="18" type="ORF">SAMN05421819_1789</name>
</gene>
<dbReference type="EC" id="5.6.2.4" evidence="12"/>
<feature type="domain" description="UvrD-like helicase C-terminal" evidence="17">
    <location>
        <begin position="552"/>
        <end position="830"/>
    </location>
</feature>
<keyword evidence="6 18" id="KW-0269">Exonuclease</keyword>
<evidence type="ECO:0000256" key="2">
    <source>
        <dbReference type="ARBA" id="ARBA00022741"/>
    </source>
</evidence>
<comment type="catalytic activity">
    <reaction evidence="11">
        <text>Couples ATP hydrolysis with the unwinding of duplex DNA by translocating in the 3'-5' direction.</text>
        <dbReference type="EC" id="5.6.2.4"/>
    </reaction>
</comment>
<keyword evidence="8" id="KW-0238">DNA-binding</keyword>
<dbReference type="Gene3D" id="3.40.50.300">
    <property type="entry name" value="P-loop containing nucleotide triphosphate hydrolases"/>
    <property type="match status" value="3"/>
</dbReference>
<dbReference type="SUPFAM" id="SSF52540">
    <property type="entry name" value="P-loop containing nucleoside triphosphate hydrolases"/>
    <property type="match status" value="1"/>
</dbReference>
<dbReference type="GO" id="GO:0003677">
    <property type="term" value="F:DNA binding"/>
    <property type="evidence" value="ECO:0007669"/>
    <property type="project" value="UniProtKB-KW"/>
</dbReference>
<dbReference type="InterPro" id="IPR014017">
    <property type="entry name" value="DNA_helicase_UvrD-like_C"/>
</dbReference>
<evidence type="ECO:0000256" key="12">
    <source>
        <dbReference type="ARBA" id="ARBA00034808"/>
    </source>
</evidence>
<dbReference type="GO" id="GO:0004527">
    <property type="term" value="F:exonuclease activity"/>
    <property type="evidence" value="ECO:0007669"/>
    <property type="project" value="UniProtKB-KW"/>
</dbReference>
<dbReference type="Gene3D" id="1.10.486.10">
    <property type="entry name" value="PCRA, domain 4"/>
    <property type="match status" value="1"/>
</dbReference>
<dbReference type="GO" id="GO:0016887">
    <property type="term" value="F:ATP hydrolysis activity"/>
    <property type="evidence" value="ECO:0007669"/>
    <property type="project" value="RHEA"/>
</dbReference>
<evidence type="ECO:0000256" key="8">
    <source>
        <dbReference type="ARBA" id="ARBA00023125"/>
    </source>
</evidence>
<dbReference type="InterPro" id="IPR027417">
    <property type="entry name" value="P-loop_NTPase"/>
</dbReference>
<dbReference type="GO" id="GO:0033202">
    <property type="term" value="C:DNA helicase complex"/>
    <property type="evidence" value="ECO:0007669"/>
    <property type="project" value="TreeGrafter"/>
</dbReference>
<name>A0A1H5WYQ9_9BACT</name>
<feature type="binding site" evidence="15">
    <location>
        <begin position="32"/>
        <end position="39"/>
    </location>
    <ligand>
        <name>ATP</name>
        <dbReference type="ChEBI" id="CHEBI:30616"/>
    </ligand>
</feature>
<dbReference type="Pfam" id="PF00580">
    <property type="entry name" value="UvrD-helicase"/>
    <property type="match status" value="2"/>
</dbReference>
<reference evidence="18 19" key="1">
    <citation type="submission" date="2016-10" db="EMBL/GenBank/DDBJ databases">
        <authorList>
            <person name="de Groot N.N."/>
        </authorList>
    </citation>
    <scope>NUCLEOTIDE SEQUENCE [LARGE SCALE GENOMIC DNA]</scope>
    <source>
        <strain evidence="18 19">DSM 22489</strain>
    </source>
</reference>
<sequence length="1239" mass="136291">MPDLFDLQPLPLADAEARRLALDTHRSAIVEAPAGSGKTGLLMQRFLKLLTDEAVTEPEEILAVTFTNKAAAEMRERVLEQLHFARNAQLHAARDAKPLTDDAFQQQTRLFAEQVLARDAILGWNLLDRPQRLNLRTIDSLSAEIANSLPLVSGAGAPRTPATDPQPLYHAAAHRTLQQLGGTDSALNDALRLVLLHRDANLRDCERLLADMLAKREQWGELVPLTPGELDDAELDRTVRPKLERLLETIVCDGLAHAARLLPSGVLHELTQIAAALGDAPGTAGASPFAHCANKNEPPEAIASHLDHWVALISLVLKPSDNDWRARFQKNDLKVEIDKLSQQRLKDLVPGIATDALREALAAVRELPPARYPDEQWAVARALFHVLRHALAELRLLFAERGQCDFSELALNARQALRTDLAAPDLALAYGGRLRHLLVDEMQDTSAGQYELITLLTRSFDGHSQTLFLVGDPKQSIYLFRQARVERFLHTLEAGRLGEIDLDVLRLTSNFRSQAQLVDDFNTAFQPLFASLDEGTTPPSGEIAFVSATPVRKPSDFAEAMVWHPTVLPAPARSGPGDADASTEDDIPDTRAQQALELRSVIEKWRLQPLPEGRTKPWSIAVLGSSRTQLQPVIAEFKLDRGHGTIPYRAVEIDPLGLRPEVLDVLALTRALLHPADRVAWLAVLRAPWCGLTMADLLALTGEGVDPNSHALAEATIPWLVAHRAELLSIEGQHLLQRAWPVLATAASTLGATPLAIHIERTWRSLGGNLPLDAAARDNVRRFFALLSELTADNPSIDLSLLETRLAKLYAEPAPADNAVELMTMHKAKGLEWDVVLVPSLDRKPGGDREPLLNWIELEQDGADSSSVLLAPISGAGEDNSRLNDWLKAARARREAAERRRVFYVACTRAREELHLFGAVRRKQDGAIGKPTHGSLLQACWPFAHTVFEEQAQRPVPSLEPAQEFEVTARDPWEHEQEHGLALAASASETQAPLILERLPASLDFNAPFQQAEEHRLPYASAAALPSAPAFDRPEGSFAVRAYGNVVHRYLQRIAEQLDAGSDLDAMAQDIASWEPRLLASLRGEGLTLAQAQREAARARAVLASALGDPIGRWILSPHTQSSSEHELMLAGEHAAVRNLRADRIFVTSTPPPGLEAAFETSNPATWIIDFKTAEQGSRTDALFEQQQRARYSTQLEFYAASLTALNTTPQPILLALYYPEAKKLFWWHASNPSASKTA</sequence>
<keyword evidence="4 15" id="KW-0378">Hydrolase</keyword>
<evidence type="ECO:0000313" key="19">
    <source>
        <dbReference type="Proteomes" id="UP000236728"/>
    </source>
</evidence>
<evidence type="ECO:0000313" key="18">
    <source>
        <dbReference type="EMBL" id="SEG04230.1"/>
    </source>
</evidence>
<dbReference type="GO" id="GO:0005829">
    <property type="term" value="C:cytosol"/>
    <property type="evidence" value="ECO:0007669"/>
    <property type="project" value="TreeGrafter"/>
</dbReference>
<dbReference type="GO" id="GO:0043138">
    <property type="term" value="F:3'-5' DNA helicase activity"/>
    <property type="evidence" value="ECO:0007669"/>
    <property type="project" value="UniProtKB-EC"/>
</dbReference>
<dbReference type="AlphaFoldDB" id="A0A1H5WYQ9"/>
<proteinExistence type="predicted"/>
<comment type="catalytic activity">
    <reaction evidence="14">
        <text>ATP + H2O = ADP + phosphate + H(+)</text>
        <dbReference type="Rhea" id="RHEA:13065"/>
        <dbReference type="ChEBI" id="CHEBI:15377"/>
        <dbReference type="ChEBI" id="CHEBI:15378"/>
        <dbReference type="ChEBI" id="CHEBI:30616"/>
        <dbReference type="ChEBI" id="CHEBI:43474"/>
        <dbReference type="ChEBI" id="CHEBI:456216"/>
        <dbReference type="EC" id="5.6.2.4"/>
    </reaction>
</comment>
<keyword evidence="10" id="KW-0413">Isomerase</keyword>
<keyword evidence="1" id="KW-0540">Nuclease</keyword>
<keyword evidence="2 15" id="KW-0547">Nucleotide-binding</keyword>
<dbReference type="GO" id="GO:0000725">
    <property type="term" value="P:recombinational repair"/>
    <property type="evidence" value="ECO:0007669"/>
    <property type="project" value="TreeGrafter"/>
</dbReference>
<dbReference type="InterPro" id="IPR014016">
    <property type="entry name" value="UvrD-like_ATP-bd"/>
</dbReference>
<evidence type="ECO:0000256" key="11">
    <source>
        <dbReference type="ARBA" id="ARBA00034617"/>
    </source>
</evidence>
<keyword evidence="3" id="KW-0227">DNA damage</keyword>
<keyword evidence="5 15" id="KW-0347">Helicase</keyword>
<evidence type="ECO:0000256" key="1">
    <source>
        <dbReference type="ARBA" id="ARBA00022722"/>
    </source>
</evidence>
<evidence type="ECO:0000256" key="3">
    <source>
        <dbReference type="ARBA" id="ARBA00022763"/>
    </source>
</evidence>
<dbReference type="GO" id="GO:0005524">
    <property type="term" value="F:ATP binding"/>
    <property type="evidence" value="ECO:0007669"/>
    <property type="project" value="UniProtKB-UniRule"/>
</dbReference>
<dbReference type="Pfam" id="PF13361">
    <property type="entry name" value="UvrD_C"/>
    <property type="match status" value="1"/>
</dbReference>